<evidence type="ECO:0000313" key="2">
    <source>
        <dbReference type="Proteomes" id="UP000834106"/>
    </source>
</evidence>
<accession>A0AAD1ZZ04</accession>
<gene>
    <name evidence="1" type="ORF">FPE_LOCUS23425</name>
</gene>
<reference evidence="1" key="1">
    <citation type="submission" date="2023-05" db="EMBL/GenBank/DDBJ databases">
        <authorList>
            <person name="Huff M."/>
        </authorList>
    </citation>
    <scope>NUCLEOTIDE SEQUENCE</scope>
</reference>
<dbReference type="AlphaFoldDB" id="A0AAD1ZZ04"/>
<dbReference type="Proteomes" id="UP000834106">
    <property type="component" value="Chromosome 14"/>
</dbReference>
<proteinExistence type="predicted"/>
<evidence type="ECO:0000313" key="1">
    <source>
        <dbReference type="EMBL" id="CAI9775995.1"/>
    </source>
</evidence>
<organism evidence="1 2">
    <name type="scientific">Fraxinus pennsylvanica</name>
    <dbReference type="NCBI Taxonomy" id="56036"/>
    <lineage>
        <taxon>Eukaryota</taxon>
        <taxon>Viridiplantae</taxon>
        <taxon>Streptophyta</taxon>
        <taxon>Embryophyta</taxon>
        <taxon>Tracheophyta</taxon>
        <taxon>Spermatophyta</taxon>
        <taxon>Magnoliopsida</taxon>
        <taxon>eudicotyledons</taxon>
        <taxon>Gunneridae</taxon>
        <taxon>Pentapetalae</taxon>
        <taxon>asterids</taxon>
        <taxon>lamiids</taxon>
        <taxon>Lamiales</taxon>
        <taxon>Oleaceae</taxon>
        <taxon>Oleeae</taxon>
        <taxon>Fraxinus</taxon>
    </lineage>
</organism>
<keyword evidence="2" id="KW-1185">Reference proteome</keyword>
<name>A0AAD1ZZ04_9LAMI</name>
<dbReference type="EMBL" id="OU503049">
    <property type="protein sequence ID" value="CAI9775995.1"/>
    <property type="molecule type" value="Genomic_DNA"/>
</dbReference>
<protein>
    <submittedName>
        <fullName evidence="1">Uncharacterized protein</fullName>
    </submittedName>
</protein>
<sequence length="310" mass="35148">MDLDRSFDMETSVVHKSEVRGTAAISGFPNTSNFNENVVTFPNKAFLSTVYEEDEEENGEQDKENLIDDEEVQKEVIEEKKMIVTPECSIQYPEQIDASSRQKRIQNIFTLCGNYRELSQHNRTPVPTQKRLETIDSLLTPSKREGEHSVKLMLGDLSQLQNSISKNLSASSKQNLGKKGLGKVMGSAEKAKILKENHNPLDESTGDMEVYVKWETLKENHGKLIATLKVLKDSTFADLRKLIEIHLGGEQQEFAFLLLGVCLYQLHLFHSSVNYRNALNSNYSFMSYIYDNALLGFLDIIIIVFTSSLL</sequence>